<organism evidence="2 3">
    <name type="scientific">Necator americanus</name>
    <name type="common">Human hookworm</name>
    <dbReference type="NCBI Taxonomy" id="51031"/>
    <lineage>
        <taxon>Eukaryota</taxon>
        <taxon>Metazoa</taxon>
        <taxon>Ecdysozoa</taxon>
        <taxon>Nematoda</taxon>
        <taxon>Chromadorea</taxon>
        <taxon>Rhabditida</taxon>
        <taxon>Rhabditina</taxon>
        <taxon>Rhabditomorpha</taxon>
        <taxon>Strongyloidea</taxon>
        <taxon>Ancylostomatidae</taxon>
        <taxon>Bunostominae</taxon>
        <taxon>Necator</taxon>
    </lineage>
</organism>
<evidence type="ECO:0000313" key="2">
    <source>
        <dbReference type="EMBL" id="KAK6751112.1"/>
    </source>
</evidence>
<evidence type="ECO:0000313" key="3">
    <source>
        <dbReference type="Proteomes" id="UP001303046"/>
    </source>
</evidence>
<protein>
    <submittedName>
        <fullName evidence="2">Uncharacterized protein</fullName>
    </submittedName>
</protein>
<evidence type="ECO:0000256" key="1">
    <source>
        <dbReference type="SAM" id="MobiDB-lite"/>
    </source>
</evidence>
<sequence>MEAFNDEWTNLMTADPSEVATFHEFITKYGDYSDDMQNAIAILNKMDTDETLIYDELAKQQIVPPSPAYPVQQTQKDDDQMQNGHAYSMDPPWSRPLQLPTSTALPPIYPIPPTDHSSSLFSNNRRFPPQSDPIVHLPSIHLLRPSVIASSIHNCLHMTSPTLRSRQTLSPKRVPQPTILSINKQQLHKRVRT</sequence>
<name>A0ABR1DKY1_NECAM</name>
<dbReference type="Proteomes" id="UP001303046">
    <property type="component" value="Unassembled WGS sequence"/>
</dbReference>
<reference evidence="2 3" key="1">
    <citation type="submission" date="2023-08" db="EMBL/GenBank/DDBJ databases">
        <title>A Necator americanus chromosomal reference genome.</title>
        <authorList>
            <person name="Ilik V."/>
            <person name="Petrzelkova K.J."/>
            <person name="Pardy F."/>
            <person name="Fuh T."/>
            <person name="Niatou-Singa F.S."/>
            <person name="Gouil Q."/>
            <person name="Baker L."/>
            <person name="Ritchie M.E."/>
            <person name="Jex A.R."/>
            <person name="Gazzola D."/>
            <person name="Li H."/>
            <person name="Toshio Fujiwara R."/>
            <person name="Zhan B."/>
            <person name="Aroian R.V."/>
            <person name="Pafco B."/>
            <person name="Schwarz E.M."/>
        </authorList>
    </citation>
    <scope>NUCLEOTIDE SEQUENCE [LARGE SCALE GENOMIC DNA]</scope>
    <source>
        <strain evidence="2 3">Aroian</strain>
        <tissue evidence="2">Whole animal</tissue>
    </source>
</reference>
<accession>A0ABR1DKY1</accession>
<feature type="region of interest" description="Disordered" evidence="1">
    <location>
        <begin position="64"/>
        <end position="85"/>
    </location>
</feature>
<dbReference type="EMBL" id="JAVFWL010000004">
    <property type="protein sequence ID" value="KAK6751112.1"/>
    <property type="molecule type" value="Genomic_DNA"/>
</dbReference>
<comment type="caution">
    <text evidence="2">The sequence shown here is derived from an EMBL/GenBank/DDBJ whole genome shotgun (WGS) entry which is preliminary data.</text>
</comment>
<keyword evidence="3" id="KW-1185">Reference proteome</keyword>
<gene>
    <name evidence="2" type="primary">Necator_chrIV.g16139</name>
    <name evidence="2" type="ORF">RB195_002843</name>
</gene>
<proteinExistence type="predicted"/>